<comment type="similarity">
    <text evidence="3">Belongs to the flagella basal body rod proteins family.</text>
</comment>
<accession>N1V1X5</accession>
<evidence type="ECO:0000313" key="10">
    <source>
        <dbReference type="EMBL" id="EMY34087.1"/>
    </source>
</evidence>
<keyword evidence="10" id="KW-0969">Cilium</keyword>
<sequence length="475" mass="47829">MSSTFGSLSTALTGLNAARQGSAVTGQNVANAGTEGYTRQRIQTSAIGATAQTGLFAGGPTAGQGVSIDAISRLGDSFLDTRVRATASDAGYAAARAEALLKLEDIMQEPGENGLSAKLQDVWAAWQNVANDAGEAAPASVLLEEAGALAAQLSHGYAQIEAQWSAGRTQLDSLAEELNAAAAQVAELNGEIRSALNAGSPANELMDKRNLLTASIASLAGGEVRDAGDGTLEILIGGNAIVSADSFRPVQLTGGYRMQDAAAAPVQLEWAHRPGSPIALAGGTIAGALSVLAPAATNGAGGEVAEAAASYNAFAGQLATAVNSVHRTGQTPAGTTGHDFFAFRPQLPPALGLTIVPADISGIAAGAPGSGGRDGSVADAISQIGVAAGSPDGVWASFVTKLAVTARTDIQRSELAAAANASAVNMQLSSASVDLDEESVNLLTYQHAYQANARVMTAIDEMLNVLINQTGLVGR</sequence>
<dbReference type="InterPro" id="IPR053927">
    <property type="entry name" value="FlgK_helical"/>
</dbReference>
<evidence type="ECO:0000256" key="6">
    <source>
        <dbReference type="ARBA" id="ARBA00023143"/>
    </source>
</evidence>
<keyword evidence="6" id="KW-0975">Bacterial flagellum</keyword>
<dbReference type="GO" id="GO:0009424">
    <property type="term" value="C:bacterial-type flagellum hook"/>
    <property type="evidence" value="ECO:0007669"/>
    <property type="project" value="InterPro"/>
</dbReference>
<dbReference type="PANTHER" id="PTHR30033:SF1">
    <property type="entry name" value="FLAGELLAR HOOK-ASSOCIATED PROTEIN 1"/>
    <property type="match status" value="1"/>
</dbReference>
<keyword evidence="7" id="KW-0175">Coiled coil</keyword>
<keyword evidence="10" id="KW-0966">Cell projection</keyword>
<evidence type="ECO:0000259" key="9">
    <source>
        <dbReference type="Pfam" id="PF22638"/>
    </source>
</evidence>
<evidence type="ECO:0000256" key="1">
    <source>
        <dbReference type="ARBA" id="ARBA00004365"/>
    </source>
</evidence>
<keyword evidence="5" id="KW-0964">Secreted</keyword>
<evidence type="ECO:0000256" key="7">
    <source>
        <dbReference type="SAM" id="Coils"/>
    </source>
</evidence>
<dbReference type="RefSeq" id="WP_005269105.1">
    <property type="nucleotide sequence ID" value="NZ_ANPE02000133.1"/>
</dbReference>
<keyword evidence="11" id="KW-1185">Reference proteome</keyword>
<dbReference type="PANTHER" id="PTHR30033">
    <property type="entry name" value="FLAGELLAR HOOK-ASSOCIATED PROTEIN 1"/>
    <property type="match status" value="1"/>
</dbReference>
<evidence type="ECO:0000256" key="2">
    <source>
        <dbReference type="ARBA" id="ARBA00004613"/>
    </source>
</evidence>
<evidence type="ECO:0000256" key="4">
    <source>
        <dbReference type="ARBA" id="ARBA00016244"/>
    </source>
</evidence>
<dbReference type="OrthoDB" id="9802553at2"/>
<evidence type="ECO:0000256" key="5">
    <source>
        <dbReference type="ARBA" id="ARBA00022525"/>
    </source>
</evidence>
<dbReference type="EMBL" id="ANPE02000133">
    <property type="protein sequence ID" value="EMY34087.1"/>
    <property type="molecule type" value="Genomic_DNA"/>
</dbReference>
<protein>
    <recommendedName>
        <fullName evidence="4">Flagellar hook-associated protein 1</fullName>
    </recommendedName>
</protein>
<dbReference type="NCBIfam" id="TIGR02492">
    <property type="entry name" value="flgK_ends"/>
    <property type="match status" value="1"/>
</dbReference>
<dbReference type="GO" id="GO:0005576">
    <property type="term" value="C:extracellular region"/>
    <property type="evidence" value="ECO:0007669"/>
    <property type="project" value="UniProtKB-SubCell"/>
</dbReference>
<comment type="subcellular location">
    <subcellularLocation>
        <location evidence="1">Bacterial flagellum</location>
    </subcellularLocation>
    <subcellularLocation>
        <location evidence="2">Secreted</location>
    </subcellularLocation>
</comment>
<dbReference type="GO" id="GO:0044780">
    <property type="term" value="P:bacterial-type flagellum assembly"/>
    <property type="evidence" value="ECO:0007669"/>
    <property type="project" value="InterPro"/>
</dbReference>
<dbReference type="Proteomes" id="UP000010729">
    <property type="component" value="Unassembled WGS sequence"/>
</dbReference>
<comment type="caution">
    <text evidence="10">The sequence shown here is derived from an EMBL/GenBank/DDBJ whole genome shotgun (WGS) entry which is preliminary data.</text>
</comment>
<gene>
    <name evidence="10" type="ORF">D477_011361</name>
</gene>
<feature type="coiled-coil region" evidence="7">
    <location>
        <begin position="171"/>
        <end position="198"/>
    </location>
</feature>
<dbReference type="InterPro" id="IPR002371">
    <property type="entry name" value="FlgK"/>
</dbReference>
<evidence type="ECO:0000259" key="8">
    <source>
        <dbReference type="Pfam" id="PF06429"/>
    </source>
</evidence>
<dbReference type="Pfam" id="PF22638">
    <property type="entry name" value="FlgK_D1"/>
    <property type="match status" value="1"/>
</dbReference>
<evidence type="ECO:0000313" key="11">
    <source>
        <dbReference type="Proteomes" id="UP000010729"/>
    </source>
</evidence>
<dbReference type="GO" id="GO:0005198">
    <property type="term" value="F:structural molecule activity"/>
    <property type="evidence" value="ECO:0007669"/>
    <property type="project" value="InterPro"/>
</dbReference>
<keyword evidence="10" id="KW-0282">Flagellum</keyword>
<name>N1V1X5_9MICC</name>
<evidence type="ECO:0000256" key="3">
    <source>
        <dbReference type="ARBA" id="ARBA00009677"/>
    </source>
</evidence>
<feature type="domain" description="Flagellar basal-body/hook protein C-terminal" evidence="8">
    <location>
        <begin position="429"/>
        <end position="468"/>
    </location>
</feature>
<feature type="domain" description="Flagellar hook-associated protein FlgK helical" evidence="9">
    <location>
        <begin position="102"/>
        <end position="341"/>
    </location>
</feature>
<organism evidence="10 11">
    <name type="scientific">Arthrobacter crystallopoietes BAB-32</name>
    <dbReference type="NCBI Taxonomy" id="1246476"/>
    <lineage>
        <taxon>Bacteria</taxon>
        <taxon>Bacillati</taxon>
        <taxon>Actinomycetota</taxon>
        <taxon>Actinomycetes</taxon>
        <taxon>Micrococcales</taxon>
        <taxon>Micrococcaceae</taxon>
        <taxon>Crystallibacter</taxon>
    </lineage>
</organism>
<dbReference type="SUPFAM" id="SSF64518">
    <property type="entry name" value="Phase 1 flagellin"/>
    <property type="match status" value="1"/>
</dbReference>
<proteinExistence type="inferred from homology"/>
<dbReference type="InterPro" id="IPR010930">
    <property type="entry name" value="Flg_bb/hook_C_dom"/>
</dbReference>
<reference evidence="10 11" key="1">
    <citation type="journal article" date="2013" name="Genome Announc.">
        <title>Draft Genome Sequence of Arthrobacter crystallopoietes Strain BAB-32, Revealing Genes for Bioremediation.</title>
        <authorList>
            <person name="Joshi M.N."/>
            <person name="Pandit A.S."/>
            <person name="Sharma A."/>
            <person name="Pandya R.V."/>
            <person name="Desai S.M."/>
            <person name="Saxena A.K."/>
            <person name="Bagatharia S.B."/>
        </authorList>
    </citation>
    <scope>NUCLEOTIDE SEQUENCE [LARGE SCALE GENOMIC DNA]</scope>
    <source>
        <strain evidence="10 11">BAB-32</strain>
    </source>
</reference>
<dbReference type="AlphaFoldDB" id="N1V1X5"/>
<dbReference type="Pfam" id="PF06429">
    <property type="entry name" value="Flg_bbr_C"/>
    <property type="match status" value="1"/>
</dbReference>